<feature type="region of interest" description="Disordered" evidence="8">
    <location>
        <begin position="570"/>
        <end position="621"/>
    </location>
</feature>
<comment type="subcellular location">
    <subcellularLocation>
        <location evidence="1">Mitochondrion</location>
    </subcellularLocation>
</comment>
<keyword evidence="10" id="KW-1185">Reference proteome</keyword>
<keyword evidence="3" id="KW-0809">Transit peptide</keyword>
<evidence type="ECO:0000256" key="8">
    <source>
        <dbReference type="SAM" id="MobiDB-lite"/>
    </source>
</evidence>
<keyword evidence="6" id="KW-0496">Mitochondrion</keyword>
<dbReference type="OrthoDB" id="421327at2759"/>
<evidence type="ECO:0000313" key="10">
    <source>
        <dbReference type="Proteomes" id="UP000807306"/>
    </source>
</evidence>
<dbReference type="InterPro" id="IPR015324">
    <property type="entry name" value="Ribosomal_Rsm22-like"/>
</dbReference>
<dbReference type="EMBL" id="MU157833">
    <property type="protein sequence ID" value="KAF9531847.1"/>
    <property type="molecule type" value="Genomic_DNA"/>
</dbReference>
<evidence type="ECO:0000256" key="7">
    <source>
        <dbReference type="ARBA" id="ARBA00045681"/>
    </source>
</evidence>
<dbReference type="Proteomes" id="UP000807306">
    <property type="component" value="Unassembled WGS sequence"/>
</dbReference>
<dbReference type="GO" id="GO:0008168">
    <property type="term" value="F:methyltransferase activity"/>
    <property type="evidence" value="ECO:0007669"/>
    <property type="project" value="InterPro"/>
</dbReference>
<dbReference type="GO" id="GO:0003735">
    <property type="term" value="F:structural constituent of ribosome"/>
    <property type="evidence" value="ECO:0007669"/>
    <property type="project" value="TreeGrafter"/>
</dbReference>
<comment type="function">
    <text evidence="7">Mitochondrial ribosome (mitoribosome) assembly factor. Binds at the interface of the head and body domains of the mitochondrial small ribosomal subunit (mt-SSU), occluding the mRNA channel and preventing compaction of the head domain towards the body. Probable inactive methyltransferase: retains the characteristic folding and ability to bind S-adenosyl-L-methionine, but it probably lost its methyltransferase activity.</text>
</comment>
<evidence type="ECO:0000256" key="4">
    <source>
        <dbReference type="ARBA" id="ARBA00023004"/>
    </source>
</evidence>
<dbReference type="GO" id="GO:0006412">
    <property type="term" value="P:translation"/>
    <property type="evidence" value="ECO:0007669"/>
    <property type="project" value="InterPro"/>
</dbReference>
<proteinExistence type="predicted"/>
<gene>
    <name evidence="9" type="ORF">CPB83DRAFT_42438</name>
</gene>
<comment type="caution">
    <text evidence="9">The sequence shown here is derived from an EMBL/GenBank/DDBJ whole genome shotgun (WGS) entry which is preliminary data.</text>
</comment>
<accession>A0A9P6EMQ4</accession>
<evidence type="ECO:0000313" key="9">
    <source>
        <dbReference type="EMBL" id="KAF9531847.1"/>
    </source>
</evidence>
<dbReference type="PANTHER" id="PTHR13184">
    <property type="entry name" value="37S RIBOSOMAL PROTEIN S22"/>
    <property type="match status" value="1"/>
</dbReference>
<dbReference type="GO" id="GO:0005763">
    <property type="term" value="C:mitochondrial small ribosomal subunit"/>
    <property type="evidence" value="ECO:0007669"/>
    <property type="project" value="TreeGrafter"/>
</dbReference>
<evidence type="ECO:0000256" key="1">
    <source>
        <dbReference type="ARBA" id="ARBA00004173"/>
    </source>
</evidence>
<dbReference type="GO" id="GO:0046872">
    <property type="term" value="F:metal ion binding"/>
    <property type="evidence" value="ECO:0007669"/>
    <property type="project" value="UniProtKB-KW"/>
</dbReference>
<protein>
    <submittedName>
        <fullName evidence="9">Mitochondrial small ribosomal subunit Rsm22-domain-containing protein</fullName>
    </submittedName>
</protein>
<keyword evidence="5" id="KW-0411">Iron-sulfur</keyword>
<evidence type="ECO:0000256" key="2">
    <source>
        <dbReference type="ARBA" id="ARBA00022723"/>
    </source>
</evidence>
<dbReference type="AlphaFoldDB" id="A0A9P6EMQ4"/>
<name>A0A9P6EMQ4_9AGAR</name>
<keyword evidence="4" id="KW-0408">Iron</keyword>
<sequence length="646" mass="72010">MLSATRAAPRRLQGSLSRLAHKRSAALFSTSSAQHVAPKPRLDVDPQLDVFLQDIDLSTKDLRKRSSHTYKELQIVPEDSVETAYSLDLQEWSPLQIHDEPVAFMKREPSKSPAAIFGSNQIGAVVLPQELMNAIGSLISDSEKAQLHTDAKRLFLSSDEKSGEGEWDTTYDTTYRNRQQAARHAARDGTAFATVALPAHFSAITAVFHHAKQRLGPSWDVDQILDWGAATGSGLWASVYAFRQPGKELQDVASSSSIRSYTGIDKREGLTTIGRRIVNKISNEATSVKWQKSYQANNKLPKEDAPKTISLSAFTLTTLPSPVAQKAMVEEMWASGAHTIVLIDHDTPEGFKAIAHAREHLLELSKLEITDPEYIAASELTGCHVLAPCPHDRPCPLLHSGGAPLVCGVSQRLQRPEFVQKTKHSGVGHEDIHYSYVVIRRGFRPDSPKTTVGRVGGVGRRVLEQEQSRAVKELALHAEDQPSVTASPSELDELDSELTSGTSSLFDLELQEKLRTEAYYWPRLVFPALKKNGHIILDVCANEGKIMRMTIPKSQGKQPYYDARKSSWGDIFPHEPKNPPQERYQPKTSKKGVVPTGDDIGKRKELHRRRERATYENLADNLRENKKLSKKDFARIRGDKVWHDLS</sequence>
<evidence type="ECO:0000256" key="6">
    <source>
        <dbReference type="ARBA" id="ARBA00023128"/>
    </source>
</evidence>
<dbReference type="InterPro" id="IPR052571">
    <property type="entry name" value="Mt_RNA_Methyltransferase"/>
</dbReference>
<dbReference type="Pfam" id="PF09243">
    <property type="entry name" value="Rsm22"/>
    <property type="match status" value="2"/>
</dbReference>
<organism evidence="9 10">
    <name type="scientific">Crepidotus variabilis</name>
    <dbReference type="NCBI Taxonomy" id="179855"/>
    <lineage>
        <taxon>Eukaryota</taxon>
        <taxon>Fungi</taxon>
        <taxon>Dikarya</taxon>
        <taxon>Basidiomycota</taxon>
        <taxon>Agaricomycotina</taxon>
        <taxon>Agaricomycetes</taxon>
        <taxon>Agaricomycetidae</taxon>
        <taxon>Agaricales</taxon>
        <taxon>Agaricineae</taxon>
        <taxon>Crepidotaceae</taxon>
        <taxon>Crepidotus</taxon>
    </lineage>
</organism>
<reference evidence="9" key="1">
    <citation type="submission" date="2020-11" db="EMBL/GenBank/DDBJ databases">
        <authorList>
            <consortium name="DOE Joint Genome Institute"/>
            <person name="Ahrendt S."/>
            <person name="Riley R."/>
            <person name="Andreopoulos W."/>
            <person name="Labutti K."/>
            <person name="Pangilinan J."/>
            <person name="Ruiz-Duenas F.J."/>
            <person name="Barrasa J.M."/>
            <person name="Sanchez-Garcia M."/>
            <person name="Camarero S."/>
            <person name="Miyauchi S."/>
            <person name="Serrano A."/>
            <person name="Linde D."/>
            <person name="Babiker R."/>
            <person name="Drula E."/>
            <person name="Ayuso-Fernandez I."/>
            <person name="Pacheco R."/>
            <person name="Padilla G."/>
            <person name="Ferreira P."/>
            <person name="Barriuso J."/>
            <person name="Kellner H."/>
            <person name="Castanera R."/>
            <person name="Alfaro M."/>
            <person name="Ramirez L."/>
            <person name="Pisabarro A.G."/>
            <person name="Kuo A."/>
            <person name="Tritt A."/>
            <person name="Lipzen A."/>
            <person name="He G."/>
            <person name="Yan M."/>
            <person name="Ng V."/>
            <person name="Cullen D."/>
            <person name="Martin F."/>
            <person name="Rosso M.-N."/>
            <person name="Henrissat B."/>
            <person name="Hibbett D."/>
            <person name="Martinez A.T."/>
            <person name="Grigoriev I.V."/>
        </authorList>
    </citation>
    <scope>NUCLEOTIDE SEQUENCE</scope>
    <source>
        <strain evidence="9">CBS 506.95</strain>
    </source>
</reference>
<evidence type="ECO:0000256" key="3">
    <source>
        <dbReference type="ARBA" id="ARBA00022946"/>
    </source>
</evidence>
<keyword evidence="2" id="KW-0479">Metal-binding</keyword>
<evidence type="ECO:0000256" key="5">
    <source>
        <dbReference type="ARBA" id="ARBA00023014"/>
    </source>
</evidence>
<dbReference type="PANTHER" id="PTHR13184:SF5">
    <property type="entry name" value="METHYLTRANSFERASE-LIKE PROTEIN 17, MITOCHONDRIAL"/>
    <property type="match status" value="1"/>
</dbReference>
<dbReference type="GO" id="GO:0051536">
    <property type="term" value="F:iron-sulfur cluster binding"/>
    <property type="evidence" value="ECO:0007669"/>
    <property type="project" value="UniProtKB-KW"/>
</dbReference>